<reference evidence="3 4" key="1">
    <citation type="journal article" date="2019" name="ISME J.">
        <title>Evolution in action: habitat transition from sediment to the pelagial leads to genome streamlining in Methylophilaceae.</title>
        <authorList>
            <person name="Salcher M."/>
            <person name="Schaefle D."/>
            <person name="Kaspar M."/>
            <person name="Neuenschwander S.M."/>
            <person name="Ghai R."/>
        </authorList>
    </citation>
    <scope>NUCLEOTIDE SEQUENCE [LARGE SCALE GENOMIC DNA]</scope>
    <source>
        <strain evidence="3 4">MMS-RVI-51</strain>
    </source>
</reference>
<evidence type="ECO:0000256" key="1">
    <source>
        <dbReference type="ARBA" id="ARBA00022679"/>
    </source>
</evidence>
<dbReference type="KEGG" id="muv:FIT94_04095"/>
<gene>
    <name evidence="3" type="ORF">FIT94_04095</name>
</gene>
<accession>A0AAX1EZT7</accession>
<dbReference type="PANTHER" id="PTHR46401">
    <property type="entry name" value="GLYCOSYLTRANSFERASE WBBK-RELATED"/>
    <property type="match status" value="1"/>
</dbReference>
<dbReference type="RefSeq" id="WP_139867892.1">
    <property type="nucleotide sequence ID" value="NZ_CP040949.1"/>
</dbReference>
<dbReference type="EMBL" id="CP040953">
    <property type="protein sequence ID" value="QDC41242.1"/>
    <property type="molecule type" value="Genomic_DNA"/>
</dbReference>
<dbReference type="Pfam" id="PF00534">
    <property type="entry name" value="Glycos_transf_1"/>
    <property type="match status" value="1"/>
</dbReference>
<dbReference type="PANTHER" id="PTHR46401:SF2">
    <property type="entry name" value="GLYCOSYLTRANSFERASE WBBK-RELATED"/>
    <property type="match status" value="1"/>
</dbReference>
<dbReference type="GO" id="GO:0016757">
    <property type="term" value="F:glycosyltransferase activity"/>
    <property type="evidence" value="ECO:0007669"/>
    <property type="project" value="InterPro"/>
</dbReference>
<proteinExistence type="predicted"/>
<dbReference type="GeneID" id="66285061"/>
<dbReference type="AlphaFoldDB" id="A0AAX1EZT7"/>
<name>A0AAX1EZT7_9PROT</name>
<evidence type="ECO:0000313" key="3">
    <source>
        <dbReference type="EMBL" id="QDC41242.1"/>
    </source>
</evidence>
<dbReference type="Proteomes" id="UP000314901">
    <property type="component" value="Chromosome"/>
</dbReference>
<protein>
    <submittedName>
        <fullName evidence="3">Glycosyltransferase family 4 protein</fullName>
    </submittedName>
</protein>
<organism evidence="3 4">
    <name type="scientific">Candidatus Methylopumilus universalis</name>
    <dbReference type="NCBI Taxonomy" id="2588536"/>
    <lineage>
        <taxon>Bacteria</taxon>
        <taxon>Pseudomonadati</taxon>
        <taxon>Pseudomonadota</taxon>
        <taxon>Betaproteobacteria</taxon>
        <taxon>Nitrosomonadales</taxon>
        <taxon>Methylophilaceae</taxon>
        <taxon>Candidatus Methylopumilus</taxon>
    </lineage>
</organism>
<dbReference type="Gene3D" id="3.40.50.2000">
    <property type="entry name" value="Glycogen Phosphorylase B"/>
    <property type="match status" value="1"/>
</dbReference>
<keyword evidence="1" id="KW-0808">Transferase</keyword>
<evidence type="ECO:0000259" key="2">
    <source>
        <dbReference type="Pfam" id="PF00534"/>
    </source>
</evidence>
<feature type="domain" description="Glycosyl transferase family 1" evidence="2">
    <location>
        <begin position="191"/>
        <end position="339"/>
    </location>
</feature>
<dbReference type="InterPro" id="IPR001296">
    <property type="entry name" value="Glyco_trans_1"/>
</dbReference>
<evidence type="ECO:0000313" key="4">
    <source>
        <dbReference type="Proteomes" id="UP000314901"/>
    </source>
</evidence>
<sequence>MNKNNFSKLYINALNIYSDGGVRQLNDLLEAFDSKINVKVVANTDVKITTKIPSNVKIACVKSTIFSRFLLELWLFIKVSSRDQLLCFGNFPPVLKNKGKVYVFLQNRYLIDRCEINSKNFRFKVFLQRIFFKICASNDYFYIVQSPTMRELLNKKIPKLKRSGVFPFTNLKTKNINVNKNKSLNAIGKIKTYKFIYVASGEEHKNHKALIKAWALLAEEGIFPMLYLTVNKSKYPRLHSMIVENIKINNLRIINYGTISHKLILAMYKRVDALIYPSLFESFGLPLVESRFFNLPIIASELDYVRDFICPKETFDPRSPNSIANSVKRFMKLKQEDNAIYTPKQFVKNFFYD</sequence>
<dbReference type="SUPFAM" id="SSF53756">
    <property type="entry name" value="UDP-Glycosyltransferase/glycogen phosphorylase"/>
    <property type="match status" value="1"/>
</dbReference>